<dbReference type="PANTHER" id="PTHR43283">
    <property type="entry name" value="BETA-LACTAMASE-RELATED"/>
    <property type="match status" value="1"/>
</dbReference>
<protein>
    <submittedName>
        <fullName evidence="2">Serine hydrolase</fullName>
    </submittedName>
</protein>
<dbReference type="Gene3D" id="3.40.710.10">
    <property type="entry name" value="DD-peptidase/beta-lactamase superfamily"/>
    <property type="match status" value="1"/>
</dbReference>
<reference evidence="2 3" key="1">
    <citation type="journal article" date="2011" name="Int. J. Syst. Evol. Microbiol.">
        <title>Hymenobacter yonginensis sp. nov., isolated from a mesotrophic artificial lake.</title>
        <authorList>
            <person name="Joung Y."/>
            <person name="Cho S.H."/>
            <person name="Kim H."/>
            <person name="Kim S.B."/>
            <person name="Joh K."/>
        </authorList>
    </citation>
    <scope>NUCLEOTIDE SEQUENCE [LARGE SCALE GENOMIC DNA]</scope>
    <source>
        <strain evidence="2 3">KCTC 22745</strain>
    </source>
</reference>
<dbReference type="InterPro" id="IPR001466">
    <property type="entry name" value="Beta-lactam-related"/>
</dbReference>
<dbReference type="GO" id="GO:0016787">
    <property type="term" value="F:hydrolase activity"/>
    <property type="evidence" value="ECO:0007669"/>
    <property type="project" value="UniProtKB-KW"/>
</dbReference>
<organism evidence="2 3">
    <name type="scientific">Hymenobacter yonginensis</name>
    <dbReference type="NCBI Taxonomy" id="748197"/>
    <lineage>
        <taxon>Bacteria</taxon>
        <taxon>Pseudomonadati</taxon>
        <taxon>Bacteroidota</taxon>
        <taxon>Cytophagia</taxon>
        <taxon>Cytophagales</taxon>
        <taxon>Hymenobacteraceae</taxon>
        <taxon>Hymenobacter</taxon>
    </lineage>
</organism>
<evidence type="ECO:0000259" key="1">
    <source>
        <dbReference type="Pfam" id="PF00144"/>
    </source>
</evidence>
<dbReference type="InterPro" id="IPR012338">
    <property type="entry name" value="Beta-lactam/transpept-like"/>
</dbReference>
<keyword evidence="2" id="KW-0614">Plasmid</keyword>
<evidence type="ECO:0000313" key="3">
    <source>
        <dbReference type="Proteomes" id="UP001211872"/>
    </source>
</evidence>
<dbReference type="InterPro" id="IPR050789">
    <property type="entry name" value="Diverse_Enzym_Activities"/>
</dbReference>
<dbReference type="Pfam" id="PF00144">
    <property type="entry name" value="Beta-lactamase"/>
    <property type="match status" value="1"/>
</dbReference>
<proteinExistence type="predicted"/>
<dbReference type="Proteomes" id="UP001211872">
    <property type="component" value="Plasmid unnamed2"/>
</dbReference>
<evidence type="ECO:0000313" key="2">
    <source>
        <dbReference type="EMBL" id="WBO86832.1"/>
    </source>
</evidence>
<sequence>MQGSHVPTVGIGLIKRGRVRTVRVYGELAPGKPAPRETLFPVASLTKPVVSLTVLQLVRQGQWNLDEPLVHYWTDPDLAADPRLSQLTTRLVLSHRSGLPNWRYQLPGGKLAFLHAPGSAYGYSGEGFEYLRRALERKFGCSLQQLSDSVLLRPLRLRDTRYSWADDRLLDSTRLAVGHDARGAVLRTPKPAAPNAADGLVTTVQDYSRFGAWVIRQTSKPDSVWQAMVAPLTPTGQPNQAMGLGWEVRTITSQPDQGYLLLHSGRDEGLFTLIVLHPRTRRGLVLFTNADRGAELIIKVLRATLNLPELES</sequence>
<keyword evidence="3" id="KW-1185">Reference proteome</keyword>
<name>A0ABY7PV73_9BACT</name>
<dbReference type="EMBL" id="CP115397">
    <property type="protein sequence ID" value="WBO86832.1"/>
    <property type="molecule type" value="Genomic_DNA"/>
</dbReference>
<dbReference type="PANTHER" id="PTHR43283:SF18">
    <property type="match status" value="1"/>
</dbReference>
<gene>
    <name evidence="2" type="ORF">O9Z63_20330</name>
</gene>
<feature type="domain" description="Beta-lactamase-related" evidence="1">
    <location>
        <begin position="2"/>
        <end position="293"/>
    </location>
</feature>
<dbReference type="SUPFAM" id="SSF56601">
    <property type="entry name" value="beta-lactamase/transpeptidase-like"/>
    <property type="match status" value="1"/>
</dbReference>
<keyword evidence="2" id="KW-0378">Hydrolase</keyword>
<accession>A0ABY7PV73</accession>
<geneLocation type="plasmid" evidence="2 3">
    <name>unnamed2</name>
</geneLocation>